<keyword evidence="1" id="KW-0808">Transferase</keyword>
<dbReference type="SUPFAM" id="SSF56112">
    <property type="entry name" value="Protein kinase-like (PK-like)"/>
    <property type="match status" value="1"/>
</dbReference>
<evidence type="ECO:0000259" key="5">
    <source>
        <dbReference type="PROSITE" id="PS50011"/>
    </source>
</evidence>
<evidence type="ECO:0000256" key="3">
    <source>
        <dbReference type="ARBA" id="ARBA00022777"/>
    </source>
</evidence>
<dbReference type="SMART" id="SM00220">
    <property type="entry name" value="S_TKc"/>
    <property type="match status" value="1"/>
</dbReference>
<accession>A0A2N7U6K4</accession>
<proteinExistence type="predicted"/>
<dbReference type="Pfam" id="PF00069">
    <property type="entry name" value="Pkinase"/>
    <property type="match status" value="1"/>
</dbReference>
<dbReference type="InterPro" id="IPR011009">
    <property type="entry name" value="Kinase-like_dom_sf"/>
</dbReference>
<keyword evidence="4" id="KW-0067">ATP-binding</keyword>
<dbReference type="Proteomes" id="UP000235803">
    <property type="component" value="Unassembled WGS sequence"/>
</dbReference>
<keyword evidence="2" id="KW-0547">Nucleotide-binding</keyword>
<dbReference type="RefSeq" id="WP_102652635.1">
    <property type="nucleotide sequence ID" value="NZ_PNRF01000013.1"/>
</dbReference>
<name>A0A2N7U6K4_9GAMM</name>
<dbReference type="PANTHER" id="PTHR43289:SF33">
    <property type="entry name" value="SERINE_THREONINE KINASE 31"/>
    <property type="match status" value="1"/>
</dbReference>
<dbReference type="InterPro" id="IPR000719">
    <property type="entry name" value="Prot_kinase_dom"/>
</dbReference>
<evidence type="ECO:0000313" key="6">
    <source>
        <dbReference type="EMBL" id="PMR76062.1"/>
    </source>
</evidence>
<sequence>METDDLPPAIIEALDHLQKHYEGFERNDRGANGYMIFARNSVSHMDVAIKFYYGEPGDGRHDEPRQLTAVANPNVLQILDARVVSDEWGYFITPRCFEGDLDDLISACPEAHRAIDVALGICSGCSAIHALKMLHRDLKPGNIVVSSGQPRIADFGSVRRLSNDTEDINASKHSILYRPPESFGSGRYSVRGDVYQIGLVTYQLLGGLLPYDGTEYFSARQRNEYAAIADEVERSLFIDDVIQQKAEAGRMVDMSTLPGWIDGASRRAIKRMTHPDPNNRLASTADVAAELTSMRTRIQNWRWQNNIPTITLPTGTVELRPTENSDIYVAYKDAGNGFRRMPRIDPGPVNQIASIVVARC</sequence>
<evidence type="ECO:0000256" key="2">
    <source>
        <dbReference type="ARBA" id="ARBA00022741"/>
    </source>
</evidence>
<dbReference type="InterPro" id="IPR008271">
    <property type="entry name" value="Ser/Thr_kinase_AS"/>
</dbReference>
<organism evidence="6 7">
    <name type="scientific">Billgrantia endophytica</name>
    <dbReference type="NCBI Taxonomy" id="2033802"/>
    <lineage>
        <taxon>Bacteria</taxon>
        <taxon>Pseudomonadati</taxon>
        <taxon>Pseudomonadota</taxon>
        <taxon>Gammaproteobacteria</taxon>
        <taxon>Oceanospirillales</taxon>
        <taxon>Halomonadaceae</taxon>
        <taxon>Billgrantia</taxon>
    </lineage>
</organism>
<evidence type="ECO:0000313" key="7">
    <source>
        <dbReference type="Proteomes" id="UP000235803"/>
    </source>
</evidence>
<feature type="domain" description="Protein kinase" evidence="5">
    <location>
        <begin position="21"/>
        <end position="292"/>
    </location>
</feature>
<dbReference type="PROSITE" id="PS00108">
    <property type="entry name" value="PROTEIN_KINASE_ST"/>
    <property type="match status" value="1"/>
</dbReference>
<dbReference type="OrthoDB" id="9801841at2"/>
<evidence type="ECO:0000256" key="4">
    <source>
        <dbReference type="ARBA" id="ARBA00022840"/>
    </source>
</evidence>
<dbReference type="PANTHER" id="PTHR43289">
    <property type="entry name" value="MITOGEN-ACTIVATED PROTEIN KINASE KINASE KINASE 20-RELATED"/>
    <property type="match status" value="1"/>
</dbReference>
<keyword evidence="3" id="KW-0418">Kinase</keyword>
<dbReference type="GO" id="GO:0004674">
    <property type="term" value="F:protein serine/threonine kinase activity"/>
    <property type="evidence" value="ECO:0007669"/>
    <property type="project" value="TreeGrafter"/>
</dbReference>
<evidence type="ECO:0000256" key="1">
    <source>
        <dbReference type="ARBA" id="ARBA00022679"/>
    </source>
</evidence>
<dbReference type="EMBL" id="PNRF01000013">
    <property type="protein sequence ID" value="PMR76062.1"/>
    <property type="molecule type" value="Genomic_DNA"/>
</dbReference>
<keyword evidence="7" id="KW-1185">Reference proteome</keyword>
<dbReference type="GO" id="GO:0005524">
    <property type="term" value="F:ATP binding"/>
    <property type="evidence" value="ECO:0007669"/>
    <property type="project" value="UniProtKB-KW"/>
</dbReference>
<dbReference type="AlphaFoldDB" id="A0A2N7U6K4"/>
<gene>
    <name evidence="6" type="ORF">C1H69_06695</name>
</gene>
<reference evidence="6 7" key="1">
    <citation type="submission" date="2018-01" db="EMBL/GenBank/DDBJ databases">
        <title>Halomonas endophytica sp. nov., isolated from storage liquid in the stems of Populus euphratica.</title>
        <authorList>
            <person name="Chen C."/>
        </authorList>
    </citation>
    <scope>NUCLEOTIDE SEQUENCE [LARGE SCALE GENOMIC DNA]</scope>
    <source>
        <strain evidence="6 7">MC28</strain>
    </source>
</reference>
<dbReference type="PROSITE" id="PS50011">
    <property type="entry name" value="PROTEIN_KINASE_DOM"/>
    <property type="match status" value="1"/>
</dbReference>
<protein>
    <recommendedName>
        <fullName evidence="5">Protein kinase domain-containing protein</fullName>
    </recommendedName>
</protein>
<dbReference type="Gene3D" id="1.10.510.10">
    <property type="entry name" value="Transferase(Phosphotransferase) domain 1"/>
    <property type="match status" value="1"/>
</dbReference>
<comment type="caution">
    <text evidence="6">The sequence shown here is derived from an EMBL/GenBank/DDBJ whole genome shotgun (WGS) entry which is preliminary data.</text>
</comment>